<evidence type="ECO:0000313" key="2">
    <source>
        <dbReference type="Proteomes" id="UP000238479"/>
    </source>
</evidence>
<gene>
    <name evidence="1" type="ORF">RchiOBHm_Chr4g0415781</name>
</gene>
<keyword evidence="1" id="KW-0808">Transferase</keyword>
<protein>
    <submittedName>
        <fullName evidence="1">Putative transferase</fullName>
    </submittedName>
</protein>
<evidence type="ECO:0000313" key="1">
    <source>
        <dbReference type="EMBL" id="PRQ38598.1"/>
    </source>
</evidence>
<keyword evidence="2" id="KW-1185">Reference proteome</keyword>
<organism evidence="1 2">
    <name type="scientific">Rosa chinensis</name>
    <name type="common">China rose</name>
    <dbReference type="NCBI Taxonomy" id="74649"/>
    <lineage>
        <taxon>Eukaryota</taxon>
        <taxon>Viridiplantae</taxon>
        <taxon>Streptophyta</taxon>
        <taxon>Embryophyta</taxon>
        <taxon>Tracheophyta</taxon>
        <taxon>Spermatophyta</taxon>
        <taxon>Magnoliopsida</taxon>
        <taxon>eudicotyledons</taxon>
        <taxon>Gunneridae</taxon>
        <taxon>Pentapetalae</taxon>
        <taxon>rosids</taxon>
        <taxon>fabids</taxon>
        <taxon>Rosales</taxon>
        <taxon>Rosaceae</taxon>
        <taxon>Rosoideae</taxon>
        <taxon>Rosoideae incertae sedis</taxon>
        <taxon>Rosa</taxon>
    </lineage>
</organism>
<dbReference type="InterPro" id="IPR023213">
    <property type="entry name" value="CAT-like_dom_sf"/>
</dbReference>
<comment type="caution">
    <text evidence="1">The sequence shown here is derived from an EMBL/GenBank/DDBJ whole genome shotgun (WGS) entry which is preliminary data.</text>
</comment>
<dbReference type="STRING" id="74649.A0A2P6QWM4"/>
<dbReference type="Gramene" id="PRQ38598">
    <property type="protein sequence ID" value="PRQ38598"/>
    <property type="gene ID" value="RchiOBHm_Chr4g0415781"/>
</dbReference>
<reference evidence="1 2" key="1">
    <citation type="journal article" date="2018" name="Nat. Genet.">
        <title>The Rosa genome provides new insights in the design of modern roses.</title>
        <authorList>
            <person name="Bendahmane M."/>
        </authorList>
    </citation>
    <scope>NUCLEOTIDE SEQUENCE [LARGE SCALE GENOMIC DNA]</scope>
    <source>
        <strain evidence="2">cv. Old Blush</strain>
    </source>
</reference>
<dbReference type="Proteomes" id="UP000238479">
    <property type="component" value="Chromosome 4"/>
</dbReference>
<accession>A0A2P6QWM4</accession>
<dbReference type="EMBL" id="PDCK01000042">
    <property type="protein sequence ID" value="PRQ38598.1"/>
    <property type="molecule type" value="Genomic_DNA"/>
</dbReference>
<dbReference type="GO" id="GO:0016740">
    <property type="term" value="F:transferase activity"/>
    <property type="evidence" value="ECO:0007669"/>
    <property type="project" value="UniProtKB-KW"/>
</dbReference>
<sequence length="121" mass="13548">MDLAMKLHYIKGIYFFKSDAVKGLTVNDLKKPMFQLLQLYFAVSGRIRRSRTSRPFLVCNDGGVRTVEACCDEAIDEWLAMAVEDDSVFDGLAYNQALGDPDLGFSPLVFVQVKSLAHYSS</sequence>
<dbReference type="Pfam" id="PF02458">
    <property type="entry name" value="Transferase"/>
    <property type="match status" value="1"/>
</dbReference>
<dbReference type="AlphaFoldDB" id="A0A2P6QWM4"/>
<proteinExistence type="predicted"/>
<dbReference type="Gene3D" id="3.30.559.10">
    <property type="entry name" value="Chloramphenicol acetyltransferase-like domain"/>
    <property type="match status" value="1"/>
</dbReference>
<name>A0A2P6QWM4_ROSCH</name>